<dbReference type="Gene3D" id="6.10.140.1110">
    <property type="match status" value="1"/>
</dbReference>
<dbReference type="Proteomes" id="UP000823937">
    <property type="component" value="Unassembled WGS sequence"/>
</dbReference>
<reference evidence="2" key="1">
    <citation type="journal article" date="2021" name="PeerJ">
        <title>Extensive microbial diversity within the chicken gut microbiome revealed by metagenomics and culture.</title>
        <authorList>
            <person name="Gilroy R."/>
            <person name="Ravi A."/>
            <person name="Getino M."/>
            <person name="Pursley I."/>
            <person name="Horton D.L."/>
            <person name="Alikhan N.F."/>
            <person name="Baker D."/>
            <person name="Gharbi K."/>
            <person name="Hall N."/>
            <person name="Watson M."/>
            <person name="Adriaenssens E.M."/>
            <person name="Foster-Nyarko E."/>
            <person name="Jarju S."/>
            <person name="Secka A."/>
            <person name="Antonio M."/>
            <person name="Oren A."/>
            <person name="Chaudhuri R.R."/>
            <person name="La Ragione R."/>
            <person name="Hildebrand F."/>
            <person name="Pallen M.J."/>
        </authorList>
    </citation>
    <scope>NUCLEOTIDE SEQUENCE</scope>
    <source>
        <strain evidence="2">CHK169-2315</strain>
    </source>
</reference>
<comment type="caution">
    <text evidence="2">The sequence shown here is derived from an EMBL/GenBank/DDBJ whole genome shotgun (WGS) entry which is preliminary data.</text>
</comment>
<proteinExistence type="predicted"/>
<feature type="coiled-coil region" evidence="1">
    <location>
        <begin position="22"/>
        <end position="49"/>
    </location>
</feature>
<dbReference type="AlphaFoldDB" id="A0A9D1TLX4"/>
<sequence length="129" mass="15674">MQIIQKVIVKQMITENSKYTLQKKFEREKKQLELECQQLLFEQRKLMNKLTQSKTEVEERFEREINFRKDKMLMIDFKIEQLEVLEIGSEIIEREMEAIVPVEVGKDWETIMKERIIVVKDNIIVRIDE</sequence>
<organism evidence="2 3">
    <name type="scientific">Candidatus Pseudogracilibacillus intestinigallinarum</name>
    <dbReference type="NCBI Taxonomy" id="2838742"/>
    <lineage>
        <taxon>Bacteria</taxon>
        <taxon>Bacillati</taxon>
        <taxon>Bacillota</taxon>
        <taxon>Bacilli</taxon>
        <taxon>Bacillales</taxon>
        <taxon>Bacillaceae</taxon>
        <taxon>Pseudogracilibacillus</taxon>
    </lineage>
</organism>
<dbReference type="EMBL" id="DXHX01000173">
    <property type="protein sequence ID" value="HIV75852.1"/>
    <property type="molecule type" value="Genomic_DNA"/>
</dbReference>
<evidence type="ECO:0000313" key="2">
    <source>
        <dbReference type="EMBL" id="HIV75852.1"/>
    </source>
</evidence>
<protein>
    <submittedName>
        <fullName evidence="2">YlqD family protein</fullName>
    </submittedName>
</protein>
<evidence type="ECO:0000313" key="3">
    <source>
        <dbReference type="Proteomes" id="UP000823937"/>
    </source>
</evidence>
<keyword evidence="1" id="KW-0175">Coiled coil</keyword>
<reference evidence="2" key="2">
    <citation type="submission" date="2021-04" db="EMBL/GenBank/DDBJ databases">
        <authorList>
            <person name="Gilroy R."/>
        </authorList>
    </citation>
    <scope>NUCLEOTIDE SEQUENCE</scope>
    <source>
        <strain evidence="2">CHK169-2315</strain>
    </source>
</reference>
<gene>
    <name evidence="2" type="ORF">H9895_12315</name>
</gene>
<dbReference type="InterPro" id="IPR021297">
    <property type="entry name" value="YlqD"/>
</dbReference>
<evidence type="ECO:0000256" key="1">
    <source>
        <dbReference type="SAM" id="Coils"/>
    </source>
</evidence>
<name>A0A9D1TLX4_9BACI</name>
<dbReference type="Pfam" id="PF11068">
    <property type="entry name" value="YlqD"/>
    <property type="match status" value="1"/>
</dbReference>
<accession>A0A9D1TLX4</accession>